<keyword evidence="1" id="KW-1133">Transmembrane helix</keyword>
<dbReference type="Pfam" id="PF12822">
    <property type="entry name" value="ECF_trnsprt"/>
    <property type="match status" value="1"/>
</dbReference>
<dbReference type="Proteomes" id="UP000051673">
    <property type="component" value="Unassembled WGS sequence"/>
</dbReference>
<evidence type="ECO:0000313" key="2">
    <source>
        <dbReference type="EMBL" id="KRN76654.1"/>
    </source>
</evidence>
<evidence type="ECO:0000313" key="3">
    <source>
        <dbReference type="Proteomes" id="UP000051673"/>
    </source>
</evidence>
<evidence type="ECO:0008006" key="4">
    <source>
        <dbReference type="Google" id="ProtNLM"/>
    </source>
</evidence>
<dbReference type="PATRIC" id="fig|1620.3.peg.163"/>
<accession>A0A0R2JH46</accession>
<comment type="caution">
    <text evidence="2">The sequence shown here is derived from an EMBL/GenBank/DDBJ whole genome shotgun (WGS) entry which is preliminary data.</text>
</comment>
<gene>
    <name evidence="2" type="ORF">IV67_GL000158</name>
</gene>
<sequence length="183" mass="20580">MKTLESFFPRLNTKQLALLGLLTALLIILSRFTFGPDTLKFGFSFIAAALIGKWYGPIWGMFVAFISDFLSNLSSAYAYFPGFAFSAIVGALIYGVGFYQHKQLSLMRILIVTGLVIIIVNLFLNTVWVATLQNLWNNPNALKTVFTARLIKQLVFLPIETGLLYLILNNPSLERMRAEVFNN</sequence>
<dbReference type="AlphaFoldDB" id="A0A0R2JH46"/>
<dbReference type="OrthoDB" id="4624at2"/>
<feature type="transmembrane region" description="Helical" evidence="1">
    <location>
        <begin position="150"/>
        <end position="168"/>
    </location>
</feature>
<dbReference type="Gene3D" id="1.10.1760.20">
    <property type="match status" value="1"/>
</dbReference>
<keyword evidence="1" id="KW-0472">Membrane</keyword>
<protein>
    <recommendedName>
        <fullName evidence="4">Folate family ECF transporter S component</fullName>
    </recommendedName>
</protein>
<proteinExistence type="predicted"/>
<reference evidence="2 3" key="1">
    <citation type="journal article" date="2015" name="Genome Announc.">
        <title>Expanding the biotechnology potential of lactobacilli through comparative genomics of 213 strains and associated genera.</title>
        <authorList>
            <person name="Sun Z."/>
            <person name="Harris H.M."/>
            <person name="McCann A."/>
            <person name="Guo C."/>
            <person name="Argimon S."/>
            <person name="Zhang W."/>
            <person name="Yang X."/>
            <person name="Jeffery I.B."/>
            <person name="Cooney J.C."/>
            <person name="Kagawa T.F."/>
            <person name="Liu W."/>
            <person name="Song Y."/>
            <person name="Salvetti E."/>
            <person name="Wrobel A."/>
            <person name="Rasinkangas P."/>
            <person name="Parkhill J."/>
            <person name="Rea M.C."/>
            <person name="O'Sullivan O."/>
            <person name="Ritari J."/>
            <person name="Douillard F.P."/>
            <person name="Paul Ross R."/>
            <person name="Yang R."/>
            <person name="Briner A.E."/>
            <person name="Felis G.E."/>
            <person name="de Vos W.M."/>
            <person name="Barrangou R."/>
            <person name="Klaenhammer T.R."/>
            <person name="Caufield P.W."/>
            <person name="Cui Y."/>
            <person name="Zhang H."/>
            <person name="O'Toole P.W."/>
        </authorList>
    </citation>
    <scope>NUCLEOTIDE SEQUENCE [LARGE SCALE GENOMIC DNA]</scope>
    <source>
        <strain evidence="2 3">DSM 20014</strain>
    </source>
</reference>
<feature type="transmembrane region" description="Helical" evidence="1">
    <location>
        <begin position="16"/>
        <end position="34"/>
    </location>
</feature>
<keyword evidence="3" id="KW-1185">Reference proteome</keyword>
<keyword evidence="1" id="KW-0812">Transmembrane</keyword>
<dbReference type="NCBIfam" id="TIGR04518">
    <property type="entry name" value="ECF_S_folT_fam"/>
    <property type="match status" value="1"/>
</dbReference>
<dbReference type="InterPro" id="IPR030949">
    <property type="entry name" value="ECF_S_folate_fam"/>
</dbReference>
<feature type="transmembrane region" description="Helical" evidence="1">
    <location>
        <begin position="78"/>
        <end position="97"/>
    </location>
</feature>
<organism evidence="2 3">
    <name type="scientific">Weissella minor</name>
    <dbReference type="NCBI Taxonomy" id="1620"/>
    <lineage>
        <taxon>Bacteria</taxon>
        <taxon>Bacillati</taxon>
        <taxon>Bacillota</taxon>
        <taxon>Bacilli</taxon>
        <taxon>Lactobacillales</taxon>
        <taxon>Lactobacillaceae</taxon>
        <taxon>Weissella</taxon>
    </lineage>
</organism>
<evidence type="ECO:0000256" key="1">
    <source>
        <dbReference type="SAM" id="Phobius"/>
    </source>
</evidence>
<dbReference type="EMBL" id="JQCD01000024">
    <property type="protein sequence ID" value="KRN76654.1"/>
    <property type="molecule type" value="Genomic_DNA"/>
</dbReference>
<feature type="transmembrane region" description="Helical" evidence="1">
    <location>
        <begin position="41"/>
        <end position="66"/>
    </location>
</feature>
<dbReference type="GO" id="GO:0022857">
    <property type="term" value="F:transmembrane transporter activity"/>
    <property type="evidence" value="ECO:0007669"/>
    <property type="project" value="InterPro"/>
</dbReference>
<feature type="transmembrane region" description="Helical" evidence="1">
    <location>
        <begin position="109"/>
        <end position="130"/>
    </location>
</feature>
<name>A0A0R2JH46_9LACO</name>
<dbReference type="InterPro" id="IPR024529">
    <property type="entry name" value="ECF_trnsprt_substrate-spec"/>
</dbReference>
<dbReference type="RefSeq" id="WP_057787222.1">
    <property type="nucleotide sequence ID" value="NZ_JQCD01000024.1"/>
</dbReference>